<feature type="region of interest" description="Disordered" evidence="2">
    <location>
        <begin position="19"/>
        <end position="44"/>
    </location>
</feature>
<gene>
    <name evidence="4" type="ORF">CAC42_4719</name>
</gene>
<dbReference type="InterPro" id="IPR016181">
    <property type="entry name" value="Acyl_CoA_acyltransferase"/>
</dbReference>
<evidence type="ECO:0000313" key="4">
    <source>
        <dbReference type="EMBL" id="PNS16755.1"/>
    </source>
</evidence>
<evidence type="ECO:0000313" key="5">
    <source>
        <dbReference type="Proteomes" id="UP000243797"/>
    </source>
</evidence>
<keyword evidence="1" id="KW-0808">Transferase</keyword>
<organism evidence="4 5">
    <name type="scientific">Sphaceloma murrayae</name>
    <dbReference type="NCBI Taxonomy" id="2082308"/>
    <lineage>
        <taxon>Eukaryota</taxon>
        <taxon>Fungi</taxon>
        <taxon>Dikarya</taxon>
        <taxon>Ascomycota</taxon>
        <taxon>Pezizomycotina</taxon>
        <taxon>Dothideomycetes</taxon>
        <taxon>Dothideomycetidae</taxon>
        <taxon>Myriangiales</taxon>
        <taxon>Elsinoaceae</taxon>
        <taxon>Sphaceloma</taxon>
    </lineage>
</organism>
<dbReference type="GO" id="GO:0004057">
    <property type="term" value="F:arginyl-tRNA--protein transferase activity"/>
    <property type="evidence" value="ECO:0007669"/>
    <property type="project" value="UniProtKB-EC"/>
</dbReference>
<proteinExistence type="inferred from homology"/>
<dbReference type="InParanoid" id="A0A2K1QNS0"/>
<sequence length="417" mass="47208">MFFGHVVLITRYDSLSPRYGHRGIKDSQSTDGTSTSSVSSIWQRSPNDFQRRRGIEHVFPEPHRRLSRDREKKEQQTFDLIRGVHEAETSSLKPVQPAHSFEVKLEPASFTDEKYALFRDYQTNVHKEGPSEITKAGFRRFLCDSPLIRGQADPHGKQKLLGSYHQCYRLDGRLIAMGVLDLLPHAVSGVYFLYHRDVEKWSFGKLSALRESALALEGDYEYYYMGYYIHSCRKMKYKGDYQPQYLLDPVSYEWHSMSDMKPRLDQTKFVSLSTAMKMSDTDETGSDMHMASALTSQDSIRPATRLSDSQDEHGFVGPDGTQWMYKSAVEAGNSGDSLFKIKMPGIPTADELLTLVDLDDIDISLGPGFVVQTKDLNTWEEQTDITDGKSLKGVIAEMAACVGPQVAMSMAVDFSRQ</sequence>
<dbReference type="InterPro" id="IPR007472">
    <property type="entry name" value="N-end_Aminoacyl_Trfase_C"/>
</dbReference>
<dbReference type="EC" id="2.3.2.8" evidence="1"/>
<keyword evidence="1" id="KW-0012">Acyltransferase</keyword>
<dbReference type="OrthoDB" id="74183at2759"/>
<dbReference type="PANTHER" id="PTHR21367:SF1">
    <property type="entry name" value="ARGINYL-TRNA--PROTEIN TRANSFERASE 1"/>
    <property type="match status" value="1"/>
</dbReference>
<comment type="function">
    <text evidence="1">Involved in the post-translational conjugation of arginine to the N-terminal aspartate or glutamate of a protein. This arginylation is required for degradation of the protein via the ubiquitin pathway.</text>
</comment>
<dbReference type="PANTHER" id="PTHR21367">
    <property type="entry name" value="ARGININE-TRNA-PROTEIN TRANSFERASE 1"/>
    <property type="match status" value="1"/>
</dbReference>
<dbReference type="InterPro" id="IPR030700">
    <property type="entry name" value="N-end_Aminoacyl_Trfase"/>
</dbReference>
<dbReference type="GO" id="GO:0005737">
    <property type="term" value="C:cytoplasm"/>
    <property type="evidence" value="ECO:0007669"/>
    <property type="project" value="TreeGrafter"/>
</dbReference>
<dbReference type="PIRSF" id="PIRSF037207">
    <property type="entry name" value="ATE1_euk"/>
    <property type="match status" value="1"/>
</dbReference>
<accession>A0A2K1QNS0</accession>
<keyword evidence="1" id="KW-0833">Ubl conjugation pathway</keyword>
<feature type="compositionally biased region" description="Low complexity" evidence="2">
    <location>
        <begin position="27"/>
        <end position="40"/>
    </location>
</feature>
<feature type="domain" description="N-end rule aminoacyl transferase C-terminal" evidence="3">
    <location>
        <begin position="113"/>
        <end position="248"/>
    </location>
</feature>
<keyword evidence="5" id="KW-1185">Reference proteome</keyword>
<comment type="caution">
    <text evidence="4">The sequence shown here is derived from an EMBL/GenBank/DDBJ whole genome shotgun (WGS) entry which is preliminary data.</text>
</comment>
<dbReference type="EMBL" id="NKHZ01000055">
    <property type="protein sequence ID" value="PNS16755.1"/>
    <property type="molecule type" value="Genomic_DNA"/>
</dbReference>
<comment type="catalytic activity">
    <reaction evidence="1">
        <text>an N-terminal L-alpha-aminoacyl-[protein] + L-arginyl-tRNA(Arg) = an N-terminal L-arginyl-L-aminoacyl-[protein] + tRNA(Arg) + H(+)</text>
        <dbReference type="Rhea" id="RHEA:10208"/>
        <dbReference type="Rhea" id="RHEA-COMP:9658"/>
        <dbReference type="Rhea" id="RHEA-COMP:9673"/>
        <dbReference type="Rhea" id="RHEA-COMP:10636"/>
        <dbReference type="Rhea" id="RHEA-COMP:10638"/>
        <dbReference type="ChEBI" id="CHEBI:15378"/>
        <dbReference type="ChEBI" id="CHEBI:78442"/>
        <dbReference type="ChEBI" id="CHEBI:78513"/>
        <dbReference type="ChEBI" id="CHEBI:78597"/>
        <dbReference type="ChEBI" id="CHEBI:83562"/>
        <dbReference type="EC" id="2.3.2.8"/>
    </reaction>
</comment>
<dbReference type="SUPFAM" id="SSF55729">
    <property type="entry name" value="Acyl-CoA N-acyltransferases (Nat)"/>
    <property type="match status" value="1"/>
</dbReference>
<dbReference type="AlphaFoldDB" id="A0A2K1QNS0"/>
<evidence type="ECO:0000256" key="2">
    <source>
        <dbReference type="SAM" id="MobiDB-lite"/>
    </source>
</evidence>
<dbReference type="Pfam" id="PF04377">
    <property type="entry name" value="ATE_C"/>
    <property type="match status" value="1"/>
</dbReference>
<dbReference type="Proteomes" id="UP000243797">
    <property type="component" value="Unassembled WGS sequence"/>
</dbReference>
<protein>
    <recommendedName>
        <fullName evidence="1">Arginyl-tRNA--protein transferase 1</fullName>
        <shortName evidence="1">Arginyltransferase 1</shortName>
        <shortName evidence="1">R-transferase 1</shortName>
        <ecNumber evidence="1">2.3.2.8</ecNumber>
    </recommendedName>
    <alternativeName>
        <fullName evidence="1">Arginine-tRNA--protein transferase 1</fullName>
    </alternativeName>
</protein>
<dbReference type="InterPro" id="IPR017137">
    <property type="entry name" value="Arg-tRNA-P_Trfase_1_euk"/>
</dbReference>
<name>A0A2K1QNS0_9PEZI</name>
<comment type="similarity">
    <text evidence="1">Belongs to the R-transferase family.</text>
</comment>
<dbReference type="STRING" id="2082308.A0A2K1QNS0"/>
<evidence type="ECO:0000256" key="1">
    <source>
        <dbReference type="PIRNR" id="PIRNR037207"/>
    </source>
</evidence>
<evidence type="ECO:0000259" key="3">
    <source>
        <dbReference type="Pfam" id="PF04377"/>
    </source>
</evidence>
<reference evidence="4 5" key="1">
    <citation type="submission" date="2017-06" db="EMBL/GenBank/DDBJ databases">
        <title>Draft genome sequence of a variant of Elsinoe murrayae.</title>
        <authorList>
            <person name="Cheng Q."/>
        </authorList>
    </citation>
    <scope>NUCLEOTIDE SEQUENCE [LARGE SCALE GENOMIC DNA]</scope>
    <source>
        <strain evidence="4 5">CQ-2017a</strain>
    </source>
</reference>